<organism evidence="1 2">
    <name type="scientific">Ceutorhynchus assimilis</name>
    <name type="common">cabbage seed weevil</name>
    <dbReference type="NCBI Taxonomy" id="467358"/>
    <lineage>
        <taxon>Eukaryota</taxon>
        <taxon>Metazoa</taxon>
        <taxon>Ecdysozoa</taxon>
        <taxon>Arthropoda</taxon>
        <taxon>Hexapoda</taxon>
        <taxon>Insecta</taxon>
        <taxon>Pterygota</taxon>
        <taxon>Neoptera</taxon>
        <taxon>Endopterygota</taxon>
        <taxon>Coleoptera</taxon>
        <taxon>Polyphaga</taxon>
        <taxon>Cucujiformia</taxon>
        <taxon>Curculionidae</taxon>
        <taxon>Ceutorhynchinae</taxon>
        <taxon>Ceutorhynchus</taxon>
    </lineage>
</organism>
<proteinExistence type="predicted"/>
<evidence type="ECO:0000313" key="2">
    <source>
        <dbReference type="Proteomes" id="UP001152799"/>
    </source>
</evidence>
<dbReference type="EMBL" id="OU892284">
    <property type="protein sequence ID" value="CAG9772697.1"/>
    <property type="molecule type" value="Genomic_DNA"/>
</dbReference>
<reference evidence="1" key="1">
    <citation type="submission" date="2022-01" db="EMBL/GenBank/DDBJ databases">
        <authorList>
            <person name="King R."/>
        </authorList>
    </citation>
    <scope>NUCLEOTIDE SEQUENCE</scope>
</reference>
<name>A0A9N9N0Y6_9CUCU</name>
<keyword evidence="2" id="KW-1185">Reference proteome</keyword>
<evidence type="ECO:0000313" key="1">
    <source>
        <dbReference type="EMBL" id="CAG9772697.1"/>
    </source>
</evidence>
<accession>A0A9N9N0Y6</accession>
<protein>
    <submittedName>
        <fullName evidence="1">Uncharacterized protein</fullName>
    </submittedName>
</protein>
<dbReference type="Proteomes" id="UP001152799">
    <property type="component" value="Chromosome 8"/>
</dbReference>
<gene>
    <name evidence="1" type="ORF">CEUTPL_LOCUS13103</name>
</gene>
<sequence length="29" mass="2924">MNKLFIVVVLVVVIAGLSVGVLARSLGGV</sequence>
<dbReference type="AlphaFoldDB" id="A0A9N9N0Y6"/>